<evidence type="ECO:0000313" key="2">
    <source>
        <dbReference type="Proteomes" id="UP000076420"/>
    </source>
</evidence>
<dbReference type="KEGG" id="bgt:106065746"/>
<gene>
    <name evidence="1" type="primary">106065746</name>
</gene>
<protein>
    <submittedName>
        <fullName evidence="1">Uncharacterized protein</fullName>
    </submittedName>
</protein>
<evidence type="ECO:0000313" key="1">
    <source>
        <dbReference type="EnsemblMetazoa" id="BGLB027820-PA"/>
    </source>
</evidence>
<organism evidence="1 2">
    <name type="scientific">Biomphalaria glabrata</name>
    <name type="common">Bloodfluke planorb</name>
    <name type="synonym">Freshwater snail</name>
    <dbReference type="NCBI Taxonomy" id="6526"/>
    <lineage>
        <taxon>Eukaryota</taxon>
        <taxon>Metazoa</taxon>
        <taxon>Spiralia</taxon>
        <taxon>Lophotrochozoa</taxon>
        <taxon>Mollusca</taxon>
        <taxon>Gastropoda</taxon>
        <taxon>Heterobranchia</taxon>
        <taxon>Euthyneura</taxon>
        <taxon>Panpulmonata</taxon>
        <taxon>Hygrophila</taxon>
        <taxon>Lymnaeoidea</taxon>
        <taxon>Planorbidae</taxon>
        <taxon>Biomphalaria</taxon>
    </lineage>
</organism>
<name>A0A2C9L7H7_BIOGL</name>
<dbReference type="VEuPathDB" id="VectorBase:BGLB027820"/>
<reference evidence="1" key="1">
    <citation type="submission" date="2020-05" db="UniProtKB">
        <authorList>
            <consortium name="EnsemblMetazoa"/>
        </authorList>
    </citation>
    <scope>IDENTIFICATION</scope>
    <source>
        <strain evidence="1">BB02</strain>
    </source>
</reference>
<dbReference type="EnsemblMetazoa" id="BGLB027820-RA">
    <property type="protein sequence ID" value="BGLB027820-PA"/>
    <property type="gene ID" value="BGLB027820"/>
</dbReference>
<accession>A0A2C9L7H7</accession>
<dbReference type="Proteomes" id="UP000076420">
    <property type="component" value="Unassembled WGS sequence"/>
</dbReference>
<sequence>MGKHLRRVTNVEIRDHYLGKKMQNELITVVAVGVENAILRDIKKSKYFSVILDCSGLHCRHKSQISSSGKYNWTGHDVLVNELEKYNWTGHDVLVNELEKYNWTGHDVLVNELEKYNWTGHDVLVNELEKLELKV</sequence>
<dbReference type="AlphaFoldDB" id="A0A2C9L7H7"/>
<proteinExistence type="predicted"/>
<dbReference type="STRING" id="6526.A0A2C9L7H7"/>